<dbReference type="SMART" id="SM00474">
    <property type="entry name" value="35EXOc"/>
    <property type="match status" value="1"/>
</dbReference>
<dbReference type="OrthoDB" id="144122at2"/>
<feature type="region of interest" description="Disordered" evidence="1">
    <location>
        <begin position="1"/>
        <end position="51"/>
    </location>
</feature>
<dbReference type="Gene3D" id="1.10.150.80">
    <property type="entry name" value="HRDC domain"/>
    <property type="match status" value="2"/>
</dbReference>
<dbReference type="HOGENOM" id="CLU_042387_3_0_11"/>
<proteinExistence type="predicted"/>
<dbReference type="Pfam" id="PF00570">
    <property type="entry name" value="HRDC"/>
    <property type="match status" value="1"/>
</dbReference>
<dbReference type="PANTHER" id="PTHR47649:SF1">
    <property type="entry name" value="RIBONUCLEASE D"/>
    <property type="match status" value="1"/>
</dbReference>
<dbReference type="GO" id="GO:0000166">
    <property type="term" value="F:nucleotide binding"/>
    <property type="evidence" value="ECO:0007669"/>
    <property type="project" value="InterPro"/>
</dbReference>
<dbReference type="InterPro" id="IPR041605">
    <property type="entry name" value="Exo_C"/>
</dbReference>
<dbReference type="InterPro" id="IPR010997">
    <property type="entry name" value="HRDC-like_sf"/>
</dbReference>
<dbReference type="Pfam" id="PF01612">
    <property type="entry name" value="DNA_pol_A_exo1"/>
    <property type="match status" value="1"/>
</dbReference>
<dbReference type="SUPFAM" id="SSF53098">
    <property type="entry name" value="Ribonuclease H-like"/>
    <property type="match status" value="1"/>
</dbReference>
<dbReference type="AlphaFoldDB" id="A0A075JH98"/>
<keyword evidence="3" id="KW-0378">Hydrolase</keyword>
<evidence type="ECO:0000313" key="4">
    <source>
        <dbReference type="Proteomes" id="UP000027986"/>
    </source>
</evidence>
<evidence type="ECO:0000259" key="2">
    <source>
        <dbReference type="PROSITE" id="PS50967"/>
    </source>
</evidence>
<dbReference type="SMART" id="SM00341">
    <property type="entry name" value="HRDC"/>
    <property type="match status" value="1"/>
</dbReference>
<dbReference type="Proteomes" id="UP000027986">
    <property type="component" value="Chromosome"/>
</dbReference>
<dbReference type="InterPro" id="IPR036397">
    <property type="entry name" value="RNaseH_sf"/>
</dbReference>
<sequence>MNDTPTSRPAAHRDETPSARRASGEPVSARSSSSESPEPQETPAYPLLEAPADGVPDVITTAAQLKECCAAIRAGHGPVAIDAERASGFRYGNDAYLVQLRREGSGTWLIDPVPLNDLSSLNAAIGSAEWVLHAATQDLPCLKALGLRPRKLFDTELGSRLAGLPRVGLAAVTEHFVGVTLAKEHSAVDWSTRPLPHDWLVYAALDVERLVEVRDALAADLEAQGKAEWARQEFEALLDFEGPAPKKEPWRRTSGLHALRDLRQLARVRALWQTREDIAQRRDTTPGRVLPDALIIDLARRNPHDTSGLVGPPAIRPRVGDGSARRRRPRPAHRGLARYGERWLAALKAADALPNRELPTATQRTSAPPPIRAWHDKNPAAAGRLDDVRYGLQRFSDERRVPVENLVTPDLLRRVIWSPPADTSEDGWRAALSAGGARPWQCDIVAPLLAEAALDHPSR</sequence>
<evidence type="ECO:0000313" key="3">
    <source>
        <dbReference type="EMBL" id="AIF40652.1"/>
    </source>
</evidence>
<dbReference type="PROSITE" id="PS50967">
    <property type="entry name" value="HRDC"/>
    <property type="match status" value="1"/>
</dbReference>
<feature type="domain" description="HRDC" evidence="2">
    <location>
        <begin position="261"/>
        <end position="357"/>
    </location>
</feature>
<name>A0A075JH98_9MICO</name>
<dbReference type="GeneID" id="41840825"/>
<dbReference type="EMBL" id="CP008889">
    <property type="protein sequence ID" value="AIF40652.1"/>
    <property type="molecule type" value="Genomic_DNA"/>
</dbReference>
<dbReference type="InterPro" id="IPR044876">
    <property type="entry name" value="HRDC_dom_sf"/>
</dbReference>
<dbReference type="GO" id="GO:0006139">
    <property type="term" value="P:nucleobase-containing compound metabolic process"/>
    <property type="evidence" value="ECO:0007669"/>
    <property type="project" value="InterPro"/>
</dbReference>
<dbReference type="CDD" id="cd06142">
    <property type="entry name" value="RNaseD_exo"/>
    <property type="match status" value="1"/>
</dbReference>
<dbReference type="KEGG" id="dni:HX89_06535"/>
<dbReference type="GO" id="GO:0003676">
    <property type="term" value="F:nucleic acid binding"/>
    <property type="evidence" value="ECO:0007669"/>
    <property type="project" value="InterPro"/>
</dbReference>
<dbReference type="Pfam" id="PF18305">
    <property type="entry name" value="DNA_pol_A_exoN"/>
    <property type="match status" value="1"/>
</dbReference>
<reference evidence="3 4" key="1">
    <citation type="submission" date="2014-07" db="EMBL/GenBank/DDBJ databases">
        <title>Genome Sequencing of Dermacoccus nishinomiyaensis.</title>
        <authorList>
            <person name="Hong K.W."/>
            <person name="Chan K.G."/>
        </authorList>
    </citation>
    <scope>NUCLEOTIDE SEQUENCE [LARGE SCALE GENOMIC DNA]</scope>
    <source>
        <strain evidence="3 4">M25</strain>
    </source>
</reference>
<evidence type="ECO:0000256" key="1">
    <source>
        <dbReference type="SAM" id="MobiDB-lite"/>
    </source>
</evidence>
<gene>
    <name evidence="3" type="ORF">HX89_06535</name>
</gene>
<dbReference type="SUPFAM" id="SSF47819">
    <property type="entry name" value="HRDC-like"/>
    <property type="match status" value="1"/>
</dbReference>
<dbReference type="InterPro" id="IPR051086">
    <property type="entry name" value="RNase_D-like"/>
</dbReference>
<dbReference type="InterPro" id="IPR012337">
    <property type="entry name" value="RNaseH-like_sf"/>
</dbReference>
<keyword evidence="3" id="KW-0269">Exonuclease</keyword>
<dbReference type="InterPro" id="IPR002121">
    <property type="entry name" value="HRDC_dom"/>
</dbReference>
<protein>
    <submittedName>
        <fullName evidence="3">3'-5' exonuclease</fullName>
    </submittedName>
</protein>
<dbReference type="GO" id="GO:0008408">
    <property type="term" value="F:3'-5' exonuclease activity"/>
    <property type="evidence" value="ECO:0007669"/>
    <property type="project" value="InterPro"/>
</dbReference>
<organism evidence="3 4">
    <name type="scientific">Dermacoccus nishinomiyaensis</name>
    <dbReference type="NCBI Taxonomy" id="1274"/>
    <lineage>
        <taxon>Bacteria</taxon>
        <taxon>Bacillati</taxon>
        <taxon>Actinomycetota</taxon>
        <taxon>Actinomycetes</taxon>
        <taxon>Micrococcales</taxon>
        <taxon>Dermacoccaceae</taxon>
        <taxon>Dermacoccus</taxon>
    </lineage>
</organism>
<accession>A0A075JH98</accession>
<feature type="compositionally biased region" description="Low complexity" evidence="1">
    <location>
        <begin position="24"/>
        <end position="43"/>
    </location>
</feature>
<dbReference type="PANTHER" id="PTHR47649">
    <property type="entry name" value="RIBONUCLEASE D"/>
    <property type="match status" value="1"/>
</dbReference>
<keyword evidence="3" id="KW-0540">Nuclease</keyword>
<keyword evidence="4" id="KW-1185">Reference proteome</keyword>
<dbReference type="InterPro" id="IPR002562">
    <property type="entry name" value="3'-5'_exonuclease_dom"/>
</dbReference>
<dbReference type="eggNOG" id="COG0349">
    <property type="taxonomic scope" value="Bacteria"/>
</dbReference>
<feature type="region of interest" description="Disordered" evidence="1">
    <location>
        <begin position="306"/>
        <end position="332"/>
    </location>
</feature>
<dbReference type="Gene3D" id="3.30.420.10">
    <property type="entry name" value="Ribonuclease H-like superfamily/Ribonuclease H"/>
    <property type="match status" value="1"/>
</dbReference>
<dbReference type="RefSeq" id="WP_038567894.1">
    <property type="nucleotide sequence ID" value="NZ_CP008889.1"/>
</dbReference>